<gene>
    <name evidence="9" type="ORF">C0V82_24275</name>
</gene>
<evidence type="ECO:0000256" key="1">
    <source>
        <dbReference type="ARBA" id="ARBA00004167"/>
    </source>
</evidence>
<dbReference type="OrthoDB" id="7173339at2"/>
<accession>A0A2K9NK58</accession>
<dbReference type="RefSeq" id="WP_102114981.1">
    <property type="nucleotide sequence ID" value="NZ_BMGN01000001.1"/>
</dbReference>
<evidence type="ECO:0000256" key="7">
    <source>
        <dbReference type="ARBA" id="ARBA00023186"/>
    </source>
</evidence>
<evidence type="ECO:0000256" key="5">
    <source>
        <dbReference type="ARBA" id="ARBA00022989"/>
    </source>
</evidence>
<comment type="subcellular location">
    <subcellularLocation>
        <location evidence="2">Cell membrane</location>
    </subcellularLocation>
    <subcellularLocation>
        <location evidence="1">Membrane</location>
        <topology evidence="1">Single-pass membrane protein</topology>
    </subcellularLocation>
</comment>
<keyword evidence="7" id="KW-0143">Chaperone</keyword>
<keyword evidence="6" id="KW-0472">Membrane</keyword>
<evidence type="ECO:0000313" key="10">
    <source>
        <dbReference type="Proteomes" id="UP000234752"/>
    </source>
</evidence>
<evidence type="ECO:0000256" key="2">
    <source>
        <dbReference type="ARBA" id="ARBA00004236"/>
    </source>
</evidence>
<dbReference type="AlphaFoldDB" id="A0A2K9NK58"/>
<dbReference type="Pfam" id="PF09976">
    <property type="entry name" value="TPR_21"/>
    <property type="match status" value="1"/>
</dbReference>
<keyword evidence="10" id="KW-1185">Reference proteome</keyword>
<sequence length="222" mass="23596">MSDIFREVDEDLRRDQIMTFWKRYGGFVIAAAVLVVAATAGNVGWKHWRTTRMEERTAVLSEALAKLRPADENSQPDLKAAADALSAVGAKLGDGHADMARLYEAGLRARQGERDQAIALYDQVASTAGTDPMLRDLAALLSVQLQLDTGDAAALRTRLAPLLKAGNAWKASATEASGLLAARAGDNAGAASLFKELSEDSTAPQALRARATELAALYAATK</sequence>
<protein>
    <recommendedName>
        <fullName evidence="8">Ancillary SecYEG translocon subunit/Cell division coordinator CpoB TPR domain-containing protein</fullName>
    </recommendedName>
</protein>
<dbReference type="InterPro" id="IPR026039">
    <property type="entry name" value="YfgM"/>
</dbReference>
<evidence type="ECO:0000259" key="8">
    <source>
        <dbReference type="Pfam" id="PF09976"/>
    </source>
</evidence>
<name>A0A2K9NK58_9PROT</name>
<dbReference type="GO" id="GO:0005886">
    <property type="term" value="C:plasma membrane"/>
    <property type="evidence" value="ECO:0007669"/>
    <property type="project" value="UniProtKB-SubCell"/>
</dbReference>
<proteinExistence type="predicted"/>
<keyword evidence="5" id="KW-1133">Transmembrane helix</keyword>
<keyword evidence="3" id="KW-1003">Cell membrane</keyword>
<dbReference type="PANTHER" id="PTHR38035">
    <property type="entry name" value="UPF0070 PROTEIN YFGM"/>
    <property type="match status" value="1"/>
</dbReference>
<evidence type="ECO:0000313" key="9">
    <source>
        <dbReference type="EMBL" id="AUN33469.1"/>
    </source>
</evidence>
<feature type="domain" description="Ancillary SecYEG translocon subunit/Cell division coordinator CpoB TPR" evidence="8">
    <location>
        <begin position="19"/>
        <end position="196"/>
    </location>
</feature>
<evidence type="ECO:0000256" key="3">
    <source>
        <dbReference type="ARBA" id="ARBA00022475"/>
    </source>
</evidence>
<dbReference type="PANTHER" id="PTHR38035:SF1">
    <property type="entry name" value="ANCILLARY SECYEG TRANSLOCON SUBUNIT"/>
    <property type="match status" value="1"/>
</dbReference>
<dbReference type="Proteomes" id="UP000234752">
    <property type="component" value="Plasmid unnamed1"/>
</dbReference>
<geneLocation type="plasmid" evidence="9 10">
    <name>unnamed1</name>
</geneLocation>
<dbReference type="GO" id="GO:0044877">
    <property type="term" value="F:protein-containing complex binding"/>
    <property type="evidence" value="ECO:0007669"/>
    <property type="project" value="InterPro"/>
</dbReference>
<organism evidence="9 10">
    <name type="scientific">Niveispirillum cyanobacteriorum</name>
    <dbReference type="NCBI Taxonomy" id="1612173"/>
    <lineage>
        <taxon>Bacteria</taxon>
        <taxon>Pseudomonadati</taxon>
        <taxon>Pseudomonadota</taxon>
        <taxon>Alphaproteobacteria</taxon>
        <taxon>Rhodospirillales</taxon>
        <taxon>Azospirillaceae</taxon>
        <taxon>Niveispirillum</taxon>
    </lineage>
</organism>
<keyword evidence="4" id="KW-0812">Transmembrane</keyword>
<reference evidence="9 10" key="1">
    <citation type="submission" date="2017-12" db="EMBL/GenBank/DDBJ databases">
        <title>Genomes of bacteria within cyanobacterial aggregates.</title>
        <authorList>
            <person name="Cai H."/>
        </authorList>
    </citation>
    <scope>NUCLEOTIDE SEQUENCE [LARGE SCALE GENOMIC DNA]</scope>
    <source>
        <strain evidence="9 10">TH16</strain>
        <plasmid evidence="9 10">unnamed1</plasmid>
    </source>
</reference>
<dbReference type="KEGG" id="ncb:C0V82_24275"/>
<keyword evidence="9" id="KW-0614">Plasmid</keyword>
<evidence type="ECO:0000256" key="6">
    <source>
        <dbReference type="ARBA" id="ARBA00023136"/>
    </source>
</evidence>
<evidence type="ECO:0000256" key="4">
    <source>
        <dbReference type="ARBA" id="ARBA00022692"/>
    </source>
</evidence>
<dbReference type="InterPro" id="IPR018704">
    <property type="entry name" value="SecYEG/CpoB_TPR"/>
</dbReference>
<dbReference type="EMBL" id="CP025613">
    <property type="protein sequence ID" value="AUN33469.1"/>
    <property type="molecule type" value="Genomic_DNA"/>
</dbReference>